<reference evidence="2" key="1">
    <citation type="journal article" date="2013" name="J. Plant Res.">
        <title>Effect of fungi and light on seed germination of three Opuntia species from semiarid lands of central Mexico.</title>
        <authorList>
            <person name="Delgado-Sanchez P."/>
            <person name="Jimenez-Bremont J.F."/>
            <person name="Guerrero-Gonzalez Mde L."/>
            <person name="Flores J."/>
        </authorList>
    </citation>
    <scope>NUCLEOTIDE SEQUENCE</scope>
    <source>
        <tissue evidence="2">Cladode</tissue>
    </source>
</reference>
<dbReference type="EMBL" id="GISG01246024">
    <property type="protein sequence ID" value="MBA4670073.1"/>
    <property type="molecule type" value="Transcribed_RNA"/>
</dbReference>
<name>A0A7C9AMN0_OPUST</name>
<dbReference type="Pfam" id="PF05278">
    <property type="entry name" value="PEARLI-4"/>
    <property type="match status" value="1"/>
</dbReference>
<sequence>MVRTKEVARMSTGGGFPRKDLRQRNTEDQAVRKSTPPSWAAPATISRGVNKPKPKSKPKQKPKPKPKQKPKPQCYRPRTVTLRGRGSIANEAVHNSQMRSESNDDDQGSCALGTGFASPGSGTPQSYLSTSQLASHSQESHVMEPGSENLSLLTLAAEHMQLQGGRPAGFSVQAIVEDATGSSSHKVVEDSHLQCDEGENTTEYVGDDEMHDAAHEEKKETHEIPVKIFHASTHVNSEGRAATHHGFERSSHATSSLNLTGMADLIDDNDTFEVDSKACDDRVSVNGYRVKPQNAEVLRAIFSRYGDIGANCALESVAARSFFMELVCETIQELMTIDLTKITKNKIQSLKACLGDVEKEQIEVWWLKARLDDILEAKEAIPLLKPSSNLRQQRVERETKIQTLREQLAVYGKDISIKQKEVRTLQEKLGIGLLDLSKEEAAARKIDLTISKCEAKVGHIAKLWTLGSGLV</sequence>
<feature type="compositionally biased region" description="Basic and acidic residues" evidence="1">
    <location>
        <begin position="17"/>
        <end position="31"/>
    </location>
</feature>
<dbReference type="InterPro" id="IPR007942">
    <property type="entry name" value="PLipase-like"/>
</dbReference>
<protein>
    <submittedName>
        <fullName evidence="2">Uncharacterized protein</fullName>
    </submittedName>
</protein>
<evidence type="ECO:0000313" key="2">
    <source>
        <dbReference type="EMBL" id="MBA4670073.1"/>
    </source>
</evidence>
<reference evidence="2" key="2">
    <citation type="submission" date="2020-07" db="EMBL/GenBank/DDBJ databases">
        <authorList>
            <person name="Vera ALvarez R."/>
            <person name="Arias-Moreno D.M."/>
            <person name="Jimenez-Jacinto V."/>
            <person name="Jimenez-Bremont J.F."/>
            <person name="Swaminathan K."/>
            <person name="Moose S.P."/>
            <person name="Guerrero-Gonzalez M.L."/>
            <person name="Marino-Ramirez L."/>
            <person name="Landsman D."/>
            <person name="Rodriguez-Kessler M."/>
            <person name="Delgado-Sanchez P."/>
        </authorList>
    </citation>
    <scope>NUCLEOTIDE SEQUENCE</scope>
    <source>
        <tissue evidence="2">Cladode</tissue>
    </source>
</reference>
<feature type="compositionally biased region" description="Polar residues" evidence="1">
    <location>
        <begin position="120"/>
        <end position="137"/>
    </location>
</feature>
<dbReference type="PANTHER" id="PTHR35358">
    <property type="entry name" value="OS06G0711100 PROTEIN"/>
    <property type="match status" value="1"/>
</dbReference>
<proteinExistence type="predicted"/>
<feature type="region of interest" description="Disordered" evidence="1">
    <location>
        <begin position="1"/>
        <end position="137"/>
    </location>
</feature>
<evidence type="ECO:0000256" key="1">
    <source>
        <dbReference type="SAM" id="MobiDB-lite"/>
    </source>
</evidence>
<organism evidence="2">
    <name type="scientific">Opuntia streptacantha</name>
    <name type="common">Prickly pear cactus</name>
    <name type="synonym">Opuntia cardona</name>
    <dbReference type="NCBI Taxonomy" id="393608"/>
    <lineage>
        <taxon>Eukaryota</taxon>
        <taxon>Viridiplantae</taxon>
        <taxon>Streptophyta</taxon>
        <taxon>Embryophyta</taxon>
        <taxon>Tracheophyta</taxon>
        <taxon>Spermatophyta</taxon>
        <taxon>Magnoliopsida</taxon>
        <taxon>eudicotyledons</taxon>
        <taxon>Gunneridae</taxon>
        <taxon>Pentapetalae</taxon>
        <taxon>Caryophyllales</taxon>
        <taxon>Cactineae</taxon>
        <taxon>Cactaceae</taxon>
        <taxon>Opuntioideae</taxon>
        <taxon>Opuntia</taxon>
    </lineage>
</organism>
<dbReference type="AlphaFoldDB" id="A0A7C9AMN0"/>
<feature type="compositionally biased region" description="Basic residues" evidence="1">
    <location>
        <begin position="50"/>
        <end position="70"/>
    </location>
</feature>
<accession>A0A7C9AMN0</accession>
<dbReference type="PANTHER" id="PTHR35358:SF10">
    <property type="entry name" value="PLANT PHOSPHOLIPASE-LIKE PROTEIN"/>
    <property type="match status" value="1"/>
</dbReference>
<dbReference type="EMBL" id="GISG01246022">
    <property type="protein sequence ID" value="MBA4670072.1"/>
    <property type="molecule type" value="Transcribed_RNA"/>
</dbReference>